<reference evidence="2 3" key="1">
    <citation type="submission" date="2019-05" db="EMBL/GenBank/DDBJ databases">
        <title>Another draft genome of Portunus trituberculatus and its Hox gene families provides insights of decapod evolution.</title>
        <authorList>
            <person name="Jeong J.-H."/>
            <person name="Song I."/>
            <person name="Kim S."/>
            <person name="Choi T."/>
            <person name="Kim D."/>
            <person name="Ryu S."/>
            <person name="Kim W."/>
        </authorList>
    </citation>
    <scope>NUCLEOTIDE SEQUENCE [LARGE SCALE GENOMIC DNA]</scope>
    <source>
        <tissue evidence="2">Muscle</tissue>
    </source>
</reference>
<protein>
    <submittedName>
        <fullName evidence="2">Uncharacterized protein</fullName>
    </submittedName>
</protein>
<dbReference type="AlphaFoldDB" id="A0A5B7EJR7"/>
<organism evidence="2 3">
    <name type="scientific">Portunus trituberculatus</name>
    <name type="common">Swimming crab</name>
    <name type="synonym">Neptunus trituberculatus</name>
    <dbReference type="NCBI Taxonomy" id="210409"/>
    <lineage>
        <taxon>Eukaryota</taxon>
        <taxon>Metazoa</taxon>
        <taxon>Ecdysozoa</taxon>
        <taxon>Arthropoda</taxon>
        <taxon>Crustacea</taxon>
        <taxon>Multicrustacea</taxon>
        <taxon>Malacostraca</taxon>
        <taxon>Eumalacostraca</taxon>
        <taxon>Eucarida</taxon>
        <taxon>Decapoda</taxon>
        <taxon>Pleocyemata</taxon>
        <taxon>Brachyura</taxon>
        <taxon>Eubrachyura</taxon>
        <taxon>Portunoidea</taxon>
        <taxon>Portunidae</taxon>
        <taxon>Portuninae</taxon>
        <taxon>Portunus</taxon>
    </lineage>
</organism>
<comment type="caution">
    <text evidence="2">The sequence shown here is derived from an EMBL/GenBank/DDBJ whole genome shotgun (WGS) entry which is preliminary data.</text>
</comment>
<sequence>MRLRERVKKSAQPRSQRFTFCVTVERILSPATLHNPLTRASISRLRSGRVRVSRPCPPPTTPSVGSAGNPTPGRRREGRARVLCQAEDLQIAAISSCQSLVGAPLGSSPAGRLGREELPLLPVFSLSSLRRHSMQTRHKGREMPAVFITRDSNVVQYVLAARARRHDVTQLSKGERGNQPHRPTRPPVLVGVPPLPRGASIKPKARRGPLRCAEVSLLRARAVLSHNPTHTFTVDLDFRDRETAE</sequence>
<evidence type="ECO:0000313" key="3">
    <source>
        <dbReference type="Proteomes" id="UP000324222"/>
    </source>
</evidence>
<keyword evidence="3" id="KW-1185">Reference proteome</keyword>
<dbReference type="EMBL" id="VSRR010002690">
    <property type="protein sequence ID" value="MPC32764.1"/>
    <property type="molecule type" value="Genomic_DNA"/>
</dbReference>
<proteinExistence type="predicted"/>
<feature type="region of interest" description="Disordered" evidence="1">
    <location>
        <begin position="45"/>
        <end position="78"/>
    </location>
</feature>
<accession>A0A5B7EJR7</accession>
<dbReference type="Proteomes" id="UP000324222">
    <property type="component" value="Unassembled WGS sequence"/>
</dbReference>
<gene>
    <name evidence="2" type="ORF">E2C01_026093</name>
</gene>
<evidence type="ECO:0000313" key="2">
    <source>
        <dbReference type="EMBL" id="MPC32764.1"/>
    </source>
</evidence>
<name>A0A5B7EJR7_PORTR</name>
<evidence type="ECO:0000256" key="1">
    <source>
        <dbReference type="SAM" id="MobiDB-lite"/>
    </source>
</evidence>
<feature type="region of interest" description="Disordered" evidence="1">
    <location>
        <begin position="169"/>
        <end position="206"/>
    </location>
</feature>